<keyword evidence="4" id="KW-0547">Nucleotide-binding</keyword>
<comment type="catalytic activity">
    <reaction evidence="7">
        <text>L-threonyl-[protein] + ATP = O-phospho-L-threonyl-[protein] + ADP + H(+)</text>
        <dbReference type="Rhea" id="RHEA:46608"/>
        <dbReference type="Rhea" id="RHEA-COMP:11060"/>
        <dbReference type="Rhea" id="RHEA-COMP:11605"/>
        <dbReference type="ChEBI" id="CHEBI:15378"/>
        <dbReference type="ChEBI" id="CHEBI:30013"/>
        <dbReference type="ChEBI" id="CHEBI:30616"/>
        <dbReference type="ChEBI" id="CHEBI:61977"/>
        <dbReference type="ChEBI" id="CHEBI:456216"/>
        <dbReference type="EC" id="2.7.11.1"/>
    </reaction>
</comment>
<evidence type="ECO:0000313" key="11">
    <source>
        <dbReference type="EMBL" id="KAK3214777.1"/>
    </source>
</evidence>
<dbReference type="PANTHER" id="PTHR43671">
    <property type="entry name" value="SERINE/THREONINE-PROTEIN KINASE NEK"/>
    <property type="match status" value="1"/>
</dbReference>
<dbReference type="SUPFAM" id="SSF56112">
    <property type="entry name" value="Protein kinase-like (PK-like)"/>
    <property type="match status" value="2"/>
</dbReference>
<feature type="compositionally biased region" description="Basic and acidic residues" evidence="9">
    <location>
        <begin position="255"/>
        <end position="264"/>
    </location>
</feature>
<dbReference type="GO" id="GO:0005634">
    <property type="term" value="C:nucleus"/>
    <property type="evidence" value="ECO:0007669"/>
    <property type="project" value="TreeGrafter"/>
</dbReference>
<evidence type="ECO:0000259" key="10">
    <source>
        <dbReference type="PROSITE" id="PS50011"/>
    </source>
</evidence>
<dbReference type="Pfam" id="PF00069">
    <property type="entry name" value="Pkinase"/>
    <property type="match status" value="1"/>
</dbReference>
<dbReference type="GO" id="GO:0005524">
    <property type="term" value="F:ATP binding"/>
    <property type="evidence" value="ECO:0007669"/>
    <property type="project" value="UniProtKB-KW"/>
</dbReference>
<dbReference type="PANTHER" id="PTHR43671:SF98">
    <property type="entry name" value="SERINE_THREONINE-PROTEIN KINASE NEK11"/>
    <property type="match status" value="1"/>
</dbReference>
<dbReference type="Gene3D" id="1.10.510.10">
    <property type="entry name" value="Transferase(Phosphotransferase) domain 1"/>
    <property type="match status" value="2"/>
</dbReference>
<dbReference type="EC" id="2.7.11.1" evidence="1"/>
<dbReference type="GO" id="GO:0004674">
    <property type="term" value="F:protein serine/threonine kinase activity"/>
    <property type="evidence" value="ECO:0007669"/>
    <property type="project" value="UniProtKB-KW"/>
</dbReference>
<evidence type="ECO:0000256" key="4">
    <source>
        <dbReference type="ARBA" id="ARBA00022741"/>
    </source>
</evidence>
<dbReference type="AlphaFoldDB" id="A0AAN6RKA2"/>
<feature type="region of interest" description="Disordered" evidence="9">
    <location>
        <begin position="1"/>
        <end position="29"/>
    </location>
</feature>
<dbReference type="Proteomes" id="UP001280581">
    <property type="component" value="Unassembled WGS sequence"/>
</dbReference>
<dbReference type="InterPro" id="IPR011009">
    <property type="entry name" value="Kinase-like_dom_sf"/>
</dbReference>
<keyword evidence="6" id="KW-0067">ATP-binding</keyword>
<evidence type="ECO:0000256" key="5">
    <source>
        <dbReference type="ARBA" id="ARBA00022777"/>
    </source>
</evidence>
<feature type="compositionally biased region" description="Low complexity" evidence="9">
    <location>
        <begin position="149"/>
        <end position="164"/>
    </location>
</feature>
<gene>
    <name evidence="11" type="ORF">GRF29_19g1257653</name>
</gene>
<dbReference type="InterPro" id="IPR050660">
    <property type="entry name" value="NEK_Ser/Thr_kinase"/>
</dbReference>
<feature type="compositionally biased region" description="Polar residues" evidence="9">
    <location>
        <begin position="176"/>
        <end position="197"/>
    </location>
</feature>
<feature type="domain" description="Protein kinase" evidence="10">
    <location>
        <begin position="376"/>
        <end position="751"/>
    </location>
</feature>
<evidence type="ECO:0000256" key="7">
    <source>
        <dbReference type="ARBA" id="ARBA00047899"/>
    </source>
</evidence>
<comment type="caution">
    <text evidence="11">The sequence shown here is derived from an EMBL/GenBank/DDBJ whole genome shotgun (WGS) entry which is preliminary data.</text>
</comment>
<protein>
    <recommendedName>
        <fullName evidence="1">non-specific serine/threonine protein kinase</fullName>
        <ecNumber evidence="1">2.7.11.1</ecNumber>
    </recommendedName>
</protein>
<evidence type="ECO:0000256" key="2">
    <source>
        <dbReference type="ARBA" id="ARBA00022527"/>
    </source>
</evidence>
<dbReference type="PROSITE" id="PS50011">
    <property type="entry name" value="PROTEIN_KINASE_DOM"/>
    <property type="match status" value="1"/>
</dbReference>
<evidence type="ECO:0000256" key="9">
    <source>
        <dbReference type="SAM" id="MobiDB-lite"/>
    </source>
</evidence>
<sequence length="989" mass="112135">MEDEYPQQTEDEPLQQTEDEPTEDQPPQPTEAAQFYQLTATNRHSFTPMELKFFSTINTTDECYAYIAYVARYRASVNKKTTGNILIKRWLGHTATQAVDQAQKLQWIQNEANTRLQNHNNPPYRGPDDLYYGPLGRPPGPAQQPQVYPQPLAGGLGYGQQAAGTQPFAGDPGHFQQPQANPQPLSGGQNYFQQAVGTQPFAGDPGHFQQPQANPQPLAGDPDYAQTSTQHSTGLQNSEYDFIQQLQPGAQPHVDGQHLHDHQGRVPQPPSNMQFPASIQPSPGYEDPSSQPPAGYQSARPQAPVGDPTSGSRPPFDQYVPVQQHPTTLDLNYDPNPANPRQRSISLYVTDKAASVTPPPDFPNHELQGIHWKYVKTIHKRVEKGTAMTTVRSYIGEDRDGVLKERQIVKNVQWQCDPIEQGMPYTLDPEHPVVQNRDELLEKYRILRKTKSNYILRPTTMRTLQRIPLRDENGQPYLSEDLGLPMEDVYCGVRFYSEDCHAGDLKRLISQHNKENGEIPVAFIWLVVQAVSEALHNIQTGKVYPEKDSDYSFPKVTSDWTPILHQDINPANILLRPNGSDYPVPVLADFDSSISIPSNDTQSTGAGIEGYISPENVLATRRENSDKDGHISFSSDVWGLGNVIWDMIHSTWEDKDRNQIHQQQQLNFEDPNYDENYDKNQDENQDENHPEFLSTIGNASKLYWQDFGEPELPSPTVLLLEKLERRCGQYTKEKRPTAAQIAREANNHMFTVMNVFGVDAALIGPQLKNGEELRVWYSGIAIYTDFCDGGNLEELAQVYADLPEVQRHRKVPEMFLLIIIKAMAEALYIFQNGQEFRFHDLAEDPRIHRPNQPDDQEEMDRIENFSGPLLHNDISPWNIFLQSSEDSHYPIVVLGDLEGCVSTRDQPSNSPTTFGHMSPELSRYYRTHMPERERDITVKSDMWSLGSVLWTLMNAPHGMPCTRQKRVEYQQDIMDHAPCVCFFDSIGDT</sequence>
<feature type="compositionally biased region" description="Polar residues" evidence="9">
    <location>
        <begin position="271"/>
        <end position="281"/>
    </location>
</feature>
<comment type="catalytic activity">
    <reaction evidence="8">
        <text>L-seryl-[protein] + ATP = O-phospho-L-seryl-[protein] + ADP + H(+)</text>
        <dbReference type="Rhea" id="RHEA:17989"/>
        <dbReference type="Rhea" id="RHEA-COMP:9863"/>
        <dbReference type="Rhea" id="RHEA-COMP:11604"/>
        <dbReference type="ChEBI" id="CHEBI:15378"/>
        <dbReference type="ChEBI" id="CHEBI:29999"/>
        <dbReference type="ChEBI" id="CHEBI:30616"/>
        <dbReference type="ChEBI" id="CHEBI:83421"/>
        <dbReference type="ChEBI" id="CHEBI:456216"/>
        <dbReference type="EC" id="2.7.11.1"/>
    </reaction>
</comment>
<keyword evidence="3" id="KW-0808">Transferase</keyword>
<reference evidence="11 12" key="1">
    <citation type="submission" date="2021-02" db="EMBL/GenBank/DDBJ databases">
        <title>Genome assembly of Pseudopithomyces chartarum.</title>
        <authorList>
            <person name="Jauregui R."/>
            <person name="Singh J."/>
            <person name="Voisey C."/>
        </authorList>
    </citation>
    <scope>NUCLEOTIDE SEQUENCE [LARGE SCALE GENOMIC DNA]</scope>
    <source>
        <strain evidence="11 12">AGR01</strain>
    </source>
</reference>
<evidence type="ECO:0000256" key="3">
    <source>
        <dbReference type="ARBA" id="ARBA00022679"/>
    </source>
</evidence>
<dbReference type="InterPro" id="IPR000719">
    <property type="entry name" value="Prot_kinase_dom"/>
</dbReference>
<keyword evidence="12" id="KW-1185">Reference proteome</keyword>
<accession>A0AAN6RKA2</accession>
<dbReference type="SMART" id="SM00220">
    <property type="entry name" value="S_TKc"/>
    <property type="match status" value="1"/>
</dbReference>
<feature type="compositionally biased region" description="Basic and acidic residues" evidence="9">
    <location>
        <begin position="676"/>
        <end position="689"/>
    </location>
</feature>
<organism evidence="11 12">
    <name type="scientific">Pseudopithomyces chartarum</name>
    <dbReference type="NCBI Taxonomy" id="1892770"/>
    <lineage>
        <taxon>Eukaryota</taxon>
        <taxon>Fungi</taxon>
        <taxon>Dikarya</taxon>
        <taxon>Ascomycota</taxon>
        <taxon>Pezizomycotina</taxon>
        <taxon>Dothideomycetes</taxon>
        <taxon>Pleosporomycetidae</taxon>
        <taxon>Pleosporales</taxon>
        <taxon>Massarineae</taxon>
        <taxon>Didymosphaeriaceae</taxon>
        <taxon>Pseudopithomyces</taxon>
    </lineage>
</organism>
<feature type="compositionally biased region" description="Acidic residues" evidence="9">
    <location>
        <begin position="1"/>
        <end position="23"/>
    </location>
</feature>
<feature type="region of interest" description="Disordered" evidence="9">
    <location>
        <begin position="250"/>
        <end position="320"/>
    </location>
</feature>
<keyword evidence="2" id="KW-0723">Serine/threonine-protein kinase</keyword>
<evidence type="ECO:0000313" key="12">
    <source>
        <dbReference type="Proteomes" id="UP001280581"/>
    </source>
</evidence>
<keyword evidence="5" id="KW-0418">Kinase</keyword>
<feature type="region of interest" description="Disordered" evidence="9">
    <location>
        <begin position="114"/>
        <end position="233"/>
    </location>
</feature>
<evidence type="ECO:0000256" key="1">
    <source>
        <dbReference type="ARBA" id="ARBA00012513"/>
    </source>
</evidence>
<name>A0AAN6RKA2_9PLEO</name>
<feature type="region of interest" description="Disordered" evidence="9">
    <location>
        <begin position="670"/>
        <end position="689"/>
    </location>
</feature>
<dbReference type="EMBL" id="WVTA01000003">
    <property type="protein sequence ID" value="KAK3214777.1"/>
    <property type="molecule type" value="Genomic_DNA"/>
</dbReference>
<evidence type="ECO:0000256" key="6">
    <source>
        <dbReference type="ARBA" id="ARBA00022840"/>
    </source>
</evidence>
<evidence type="ECO:0000256" key="8">
    <source>
        <dbReference type="ARBA" id="ARBA00048679"/>
    </source>
</evidence>
<proteinExistence type="predicted"/>